<dbReference type="InterPro" id="IPR041575">
    <property type="entry name" value="Rubredoxin_C"/>
</dbReference>
<reference evidence="7" key="1">
    <citation type="submission" date="2022-06" db="EMBL/GenBank/DDBJ databases">
        <title>A novel DMS-producing enzyme.</title>
        <authorList>
            <person name="Zhang Y."/>
        </authorList>
    </citation>
    <scope>NUCLEOTIDE SEQUENCE</scope>
    <source>
        <strain evidence="7">RT37</strain>
    </source>
</reference>
<dbReference type="Gene3D" id="3.50.50.60">
    <property type="entry name" value="FAD/NAD(P)-binding domain"/>
    <property type="match status" value="2"/>
</dbReference>
<feature type="domain" description="FAD/NAD(P)-binding" evidence="5">
    <location>
        <begin position="19"/>
        <end position="299"/>
    </location>
</feature>
<dbReference type="Pfam" id="PF18267">
    <property type="entry name" value="Rubredoxin_C"/>
    <property type="match status" value="1"/>
</dbReference>
<dbReference type="PRINTS" id="PR00368">
    <property type="entry name" value="FADPNR"/>
</dbReference>
<comment type="similarity">
    <text evidence="2">Belongs to the FAD-dependent oxidoreductase family.</text>
</comment>
<dbReference type="InterPro" id="IPR016156">
    <property type="entry name" value="FAD/NAD-linked_Rdtase_dimer_sf"/>
</dbReference>
<sequence length="437" mass="46482">MTQAGSSSPTRSDDARLPHLAIVGNGMAAHRLIETLAAKSNAPRHITVIGAEPHAAYNRILLSSWLAGDVEQDGLTLTPPHDSAVTVDQRLGARVERIDRARRLVECDDGEVIPYDHLVLALGSRSAMPQIPGITLTGVSGFRDLDDAARLADAAKAGGAAVVVGGGLLGLEAAAGLAARGMQVCVLQRSTRLMNRQLDATASTMLASEIEGRGIHLETGARLAEIVGDEHGKVIGVRLEDDERLLPANCVVIAAGITPNAELGRDAGLDCDRAIVVDDTLATSDPDISALGECCQFEDTTYGLVEPIWHQVEVLASRLCGEPSAPYHERACATKLKVSGVSLYAFGPTEAEDGHEVLSYRDQGEYRRLLLRDGRLEGAVLYGDTRMGPWLFRLAEQGLRLDRVRHSLLLGQADTEALLADDATTDTAPSTTEQDAA</sequence>
<accession>A0AAU7KKX5</accession>
<keyword evidence="4" id="KW-0274">FAD</keyword>
<evidence type="ECO:0000256" key="3">
    <source>
        <dbReference type="ARBA" id="ARBA00022630"/>
    </source>
</evidence>
<dbReference type="EMBL" id="CP098827">
    <property type="protein sequence ID" value="XBO72150.1"/>
    <property type="molecule type" value="Genomic_DNA"/>
</dbReference>
<dbReference type="InterPro" id="IPR050260">
    <property type="entry name" value="FAD-bd_OxRdtase"/>
</dbReference>
<organism evidence="7">
    <name type="scientific">Halomonas sp. RT37</name>
    <dbReference type="NCBI Taxonomy" id="2950872"/>
    <lineage>
        <taxon>Bacteria</taxon>
        <taxon>Pseudomonadati</taxon>
        <taxon>Pseudomonadota</taxon>
        <taxon>Gammaproteobacteria</taxon>
        <taxon>Oceanospirillales</taxon>
        <taxon>Halomonadaceae</taxon>
        <taxon>Halomonas</taxon>
    </lineage>
</organism>
<dbReference type="Pfam" id="PF07992">
    <property type="entry name" value="Pyr_redox_2"/>
    <property type="match status" value="1"/>
</dbReference>
<evidence type="ECO:0000313" key="7">
    <source>
        <dbReference type="EMBL" id="XBO72150.1"/>
    </source>
</evidence>
<evidence type="ECO:0000256" key="2">
    <source>
        <dbReference type="ARBA" id="ARBA00006442"/>
    </source>
</evidence>
<dbReference type="PANTHER" id="PTHR43429:SF3">
    <property type="entry name" value="NITRITE REDUCTASE [NAD(P)H]"/>
    <property type="match status" value="1"/>
</dbReference>
<comment type="cofactor">
    <cofactor evidence="1">
        <name>FAD</name>
        <dbReference type="ChEBI" id="CHEBI:57692"/>
    </cofactor>
</comment>
<evidence type="ECO:0000259" key="6">
    <source>
        <dbReference type="Pfam" id="PF18267"/>
    </source>
</evidence>
<dbReference type="Gene3D" id="3.30.390.30">
    <property type="match status" value="1"/>
</dbReference>
<evidence type="ECO:0000259" key="5">
    <source>
        <dbReference type="Pfam" id="PF07992"/>
    </source>
</evidence>
<evidence type="ECO:0000256" key="4">
    <source>
        <dbReference type="ARBA" id="ARBA00022827"/>
    </source>
</evidence>
<feature type="domain" description="NADH-rubredoxin oxidoreductase C-terminal" evidence="6">
    <location>
        <begin position="333"/>
        <end position="397"/>
    </location>
</feature>
<gene>
    <name evidence="7" type="ORF">NFG58_05420</name>
</gene>
<dbReference type="GO" id="GO:0016491">
    <property type="term" value="F:oxidoreductase activity"/>
    <property type="evidence" value="ECO:0007669"/>
    <property type="project" value="InterPro"/>
</dbReference>
<protein>
    <submittedName>
        <fullName evidence="7">FAD-dependent oxidoreductase</fullName>
    </submittedName>
</protein>
<dbReference type="InterPro" id="IPR036188">
    <property type="entry name" value="FAD/NAD-bd_sf"/>
</dbReference>
<keyword evidence="3" id="KW-0285">Flavoprotein</keyword>
<dbReference type="AlphaFoldDB" id="A0AAU7KKX5"/>
<dbReference type="PANTHER" id="PTHR43429">
    <property type="entry name" value="PYRIDINE NUCLEOTIDE-DISULFIDE OXIDOREDUCTASE DOMAIN-CONTAINING"/>
    <property type="match status" value="1"/>
</dbReference>
<dbReference type="SUPFAM" id="SSF51905">
    <property type="entry name" value="FAD/NAD(P)-binding domain"/>
    <property type="match status" value="2"/>
</dbReference>
<dbReference type="RefSeq" id="WP_348827714.1">
    <property type="nucleotide sequence ID" value="NZ_CP098827.1"/>
</dbReference>
<evidence type="ECO:0000256" key="1">
    <source>
        <dbReference type="ARBA" id="ARBA00001974"/>
    </source>
</evidence>
<proteinExistence type="inferred from homology"/>
<dbReference type="InterPro" id="IPR023753">
    <property type="entry name" value="FAD/NAD-binding_dom"/>
</dbReference>
<name>A0AAU7KKX5_9GAMM</name>
<dbReference type="PRINTS" id="PR00411">
    <property type="entry name" value="PNDRDTASEI"/>
</dbReference>